<dbReference type="Proteomes" id="UP000298416">
    <property type="component" value="Unassembled WGS sequence"/>
</dbReference>
<evidence type="ECO:0000313" key="1">
    <source>
        <dbReference type="EMBL" id="KAG6437802.1"/>
    </source>
</evidence>
<evidence type="ECO:0000313" key="2">
    <source>
        <dbReference type="Proteomes" id="UP000298416"/>
    </source>
</evidence>
<accession>A0A8X9AD41</accession>
<reference evidence="1" key="2">
    <citation type="submission" date="2020-08" db="EMBL/GenBank/DDBJ databases">
        <title>Plant Genome Project.</title>
        <authorList>
            <person name="Zhang R.-G."/>
        </authorList>
    </citation>
    <scope>NUCLEOTIDE SEQUENCE</scope>
    <source>
        <strain evidence="1">Huo1</strain>
        <tissue evidence="1">Leaf</tissue>
    </source>
</reference>
<gene>
    <name evidence="1" type="ORF">SASPL_102732</name>
</gene>
<evidence type="ECO:0008006" key="3">
    <source>
        <dbReference type="Google" id="ProtNLM"/>
    </source>
</evidence>
<dbReference type="PANTHER" id="PTHR31065">
    <property type="entry name" value="PLATZ TRANSCRIPTION FACTOR FAMILY PROTEIN"/>
    <property type="match status" value="1"/>
</dbReference>
<dbReference type="EMBL" id="PNBA02000001">
    <property type="protein sequence ID" value="KAG6437802.1"/>
    <property type="molecule type" value="Genomic_DNA"/>
</dbReference>
<reference evidence="1" key="1">
    <citation type="submission" date="2018-01" db="EMBL/GenBank/DDBJ databases">
        <authorList>
            <person name="Mao J.F."/>
        </authorList>
    </citation>
    <scope>NUCLEOTIDE SEQUENCE</scope>
    <source>
        <strain evidence="1">Huo1</strain>
        <tissue evidence="1">Leaf</tissue>
    </source>
</reference>
<protein>
    <recommendedName>
        <fullName evidence="3">B box-type domain-containing protein</fullName>
    </recommendedName>
</protein>
<name>A0A8X9AD41_SALSN</name>
<proteinExistence type="predicted"/>
<organism evidence="1">
    <name type="scientific">Salvia splendens</name>
    <name type="common">Scarlet sage</name>
    <dbReference type="NCBI Taxonomy" id="180675"/>
    <lineage>
        <taxon>Eukaryota</taxon>
        <taxon>Viridiplantae</taxon>
        <taxon>Streptophyta</taxon>
        <taxon>Embryophyta</taxon>
        <taxon>Tracheophyta</taxon>
        <taxon>Spermatophyta</taxon>
        <taxon>Magnoliopsida</taxon>
        <taxon>eudicotyledons</taxon>
        <taxon>Gunneridae</taxon>
        <taxon>Pentapetalae</taxon>
        <taxon>asterids</taxon>
        <taxon>lamiids</taxon>
        <taxon>Lamiales</taxon>
        <taxon>Lamiaceae</taxon>
        <taxon>Nepetoideae</taxon>
        <taxon>Mentheae</taxon>
        <taxon>Salviinae</taxon>
        <taxon>Salvia</taxon>
        <taxon>Salvia subgen. Calosphace</taxon>
        <taxon>core Calosphace</taxon>
    </lineage>
</organism>
<dbReference type="PANTHER" id="PTHR31065:SF52">
    <property type="entry name" value="B BOX-TYPE DOMAIN-CONTAINING PROTEIN"/>
    <property type="match status" value="1"/>
</dbReference>
<dbReference type="AlphaFoldDB" id="A0A8X9AD41"/>
<comment type="caution">
    <text evidence="1">The sequence shown here is derived from an EMBL/GenBank/DDBJ whole genome shotgun (WGS) entry which is preliminary data.</text>
</comment>
<dbReference type="Pfam" id="PF04640">
    <property type="entry name" value="PLATZ"/>
    <property type="match status" value="1"/>
</dbReference>
<keyword evidence="2" id="KW-1185">Reference proteome</keyword>
<sequence length="138" mass="15767">MNPAAAASLLAETPVSFAARPAIYISLPSHQHSPFSLQAMSEIPGWLSALLTEKFFSPCIIHQDQKKNEKNVFCFDCCAGICPYCFYNHRSHRLLQIRRYMYHDVIRIREAEKLMDCAQVQVTLHSTMTKKVIARIIP</sequence>
<dbReference type="InterPro" id="IPR006734">
    <property type="entry name" value="PLATZ"/>
</dbReference>